<dbReference type="Pfam" id="PF07686">
    <property type="entry name" value="V-set"/>
    <property type="match status" value="1"/>
</dbReference>
<dbReference type="InterPro" id="IPR003599">
    <property type="entry name" value="Ig_sub"/>
</dbReference>
<organism evidence="5 6">
    <name type="scientific">Maylandia zebra</name>
    <name type="common">zebra mbuna</name>
    <dbReference type="NCBI Taxonomy" id="106582"/>
    <lineage>
        <taxon>Eukaryota</taxon>
        <taxon>Metazoa</taxon>
        <taxon>Chordata</taxon>
        <taxon>Craniata</taxon>
        <taxon>Vertebrata</taxon>
        <taxon>Euteleostomi</taxon>
        <taxon>Actinopterygii</taxon>
        <taxon>Neopterygii</taxon>
        <taxon>Teleostei</taxon>
        <taxon>Neoteleostei</taxon>
        <taxon>Acanthomorphata</taxon>
        <taxon>Ovalentaria</taxon>
        <taxon>Cichlomorphae</taxon>
        <taxon>Cichliformes</taxon>
        <taxon>Cichlidae</taxon>
        <taxon>African cichlids</taxon>
        <taxon>Pseudocrenilabrinae</taxon>
        <taxon>Haplochromini</taxon>
        <taxon>Maylandia</taxon>
        <taxon>Maylandia zebra complex</taxon>
    </lineage>
</organism>
<dbReference type="InterPro" id="IPR013783">
    <property type="entry name" value="Ig-like_fold"/>
</dbReference>
<protein>
    <recommendedName>
        <fullName evidence="4">Ig-like domain-containing protein</fullName>
    </recommendedName>
</protein>
<keyword evidence="6" id="KW-1185">Reference proteome</keyword>
<keyword evidence="1" id="KW-0732">Signal</keyword>
<dbReference type="GO" id="GO:0005886">
    <property type="term" value="C:plasma membrane"/>
    <property type="evidence" value="ECO:0007669"/>
    <property type="project" value="TreeGrafter"/>
</dbReference>
<feature type="domain" description="Ig-like" evidence="4">
    <location>
        <begin position="42"/>
        <end position="152"/>
    </location>
</feature>
<dbReference type="InterPro" id="IPR007110">
    <property type="entry name" value="Ig-like_dom"/>
</dbReference>
<evidence type="ECO:0000313" key="5">
    <source>
        <dbReference type="Ensembl" id="ENSMZEP00005025055.1"/>
    </source>
</evidence>
<name>A0A3P9CRS8_9CICH</name>
<keyword evidence="3" id="KW-1133">Transmembrane helix</keyword>
<evidence type="ECO:0000256" key="2">
    <source>
        <dbReference type="ARBA" id="ARBA00022859"/>
    </source>
</evidence>
<evidence type="ECO:0000313" key="6">
    <source>
        <dbReference type="Proteomes" id="UP000265160"/>
    </source>
</evidence>
<reference evidence="5" key="3">
    <citation type="submission" date="2025-09" db="UniProtKB">
        <authorList>
            <consortium name="Ensembl"/>
        </authorList>
    </citation>
    <scope>IDENTIFICATION</scope>
</reference>
<dbReference type="SUPFAM" id="SSF48726">
    <property type="entry name" value="Immunoglobulin"/>
    <property type="match status" value="2"/>
</dbReference>
<feature type="transmembrane region" description="Helical" evidence="3">
    <location>
        <begin position="294"/>
        <end position="315"/>
    </location>
</feature>
<dbReference type="GeneTree" id="ENSGT00940000164625"/>
<dbReference type="SMART" id="SM00409">
    <property type="entry name" value="IG"/>
    <property type="match status" value="1"/>
</dbReference>
<dbReference type="SMART" id="SM00407">
    <property type="entry name" value="IGc1"/>
    <property type="match status" value="1"/>
</dbReference>
<keyword evidence="3" id="KW-0812">Transmembrane</keyword>
<dbReference type="GO" id="GO:0007166">
    <property type="term" value="P:cell surface receptor signaling pathway"/>
    <property type="evidence" value="ECO:0007669"/>
    <property type="project" value="TreeGrafter"/>
</dbReference>
<dbReference type="PANTHER" id="PTHR23268:SF102">
    <property type="entry name" value="IMMUNOGLOBULIN V-SET DOMAIN-CONTAINING PROTEIN"/>
    <property type="match status" value="1"/>
</dbReference>
<evidence type="ECO:0000256" key="1">
    <source>
        <dbReference type="ARBA" id="ARBA00022729"/>
    </source>
</evidence>
<proteinExistence type="predicted"/>
<feature type="domain" description="Ig-like" evidence="4">
    <location>
        <begin position="163"/>
        <end position="261"/>
    </location>
</feature>
<dbReference type="PROSITE" id="PS50835">
    <property type="entry name" value="IG_LIKE"/>
    <property type="match status" value="2"/>
</dbReference>
<dbReference type="AlphaFoldDB" id="A0A3P9CRS8"/>
<dbReference type="InterPro" id="IPR050413">
    <property type="entry name" value="TCR_beta_variable"/>
</dbReference>
<dbReference type="PANTHER" id="PTHR23268">
    <property type="entry name" value="T-CELL RECEPTOR BETA CHAIN"/>
    <property type="match status" value="1"/>
</dbReference>
<dbReference type="GO" id="GO:0002376">
    <property type="term" value="P:immune system process"/>
    <property type="evidence" value="ECO:0007669"/>
    <property type="project" value="UniProtKB-KW"/>
</dbReference>
<keyword evidence="3" id="KW-0472">Membrane</keyword>
<dbReference type="SMART" id="SM00406">
    <property type="entry name" value="IGv"/>
    <property type="match status" value="1"/>
</dbReference>
<dbReference type="Gene3D" id="2.60.40.10">
    <property type="entry name" value="Immunoglobulins"/>
    <property type="match status" value="2"/>
</dbReference>
<reference evidence="5 6" key="1">
    <citation type="journal article" date="2014" name="Nature">
        <title>The genomic substrate for adaptive radiation in African cichlid fish.</title>
        <authorList>
            <person name="Brawand D."/>
            <person name="Wagner C.E."/>
            <person name="Li Y.I."/>
            <person name="Malinsky M."/>
            <person name="Keller I."/>
            <person name="Fan S."/>
            <person name="Simakov O."/>
            <person name="Ng A.Y."/>
            <person name="Lim Z.W."/>
            <person name="Bezault E."/>
            <person name="Turner-Maier J."/>
            <person name="Johnson J."/>
            <person name="Alcazar R."/>
            <person name="Noh H.J."/>
            <person name="Russell P."/>
            <person name="Aken B."/>
            <person name="Alfoldi J."/>
            <person name="Amemiya C."/>
            <person name="Azzouzi N."/>
            <person name="Baroiller J.F."/>
            <person name="Barloy-Hubler F."/>
            <person name="Berlin A."/>
            <person name="Bloomquist R."/>
            <person name="Carleton K.L."/>
            <person name="Conte M.A."/>
            <person name="D'Cotta H."/>
            <person name="Eshel O."/>
            <person name="Gaffney L."/>
            <person name="Galibert F."/>
            <person name="Gante H.F."/>
            <person name="Gnerre S."/>
            <person name="Greuter L."/>
            <person name="Guyon R."/>
            <person name="Haddad N.S."/>
            <person name="Haerty W."/>
            <person name="Harris R.M."/>
            <person name="Hofmann H.A."/>
            <person name="Hourlier T."/>
            <person name="Hulata G."/>
            <person name="Jaffe D.B."/>
            <person name="Lara M."/>
            <person name="Lee A.P."/>
            <person name="MacCallum I."/>
            <person name="Mwaiko S."/>
            <person name="Nikaido M."/>
            <person name="Nishihara H."/>
            <person name="Ozouf-Costaz C."/>
            <person name="Penman D.J."/>
            <person name="Przybylski D."/>
            <person name="Rakotomanga M."/>
            <person name="Renn S.C.P."/>
            <person name="Ribeiro F.J."/>
            <person name="Ron M."/>
            <person name="Salzburger W."/>
            <person name="Sanchez-Pulido L."/>
            <person name="Santos M.E."/>
            <person name="Searle S."/>
            <person name="Sharpe T."/>
            <person name="Swofford R."/>
            <person name="Tan F.J."/>
            <person name="Williams L."/>
            <person name="Young S."/>
            <person name="Yin S."/>
            <person name="Okada N."/>
            <person name="Kocher T.D."/>
            <person name="Miska E.A."/>
            <person name="Lander E.S."/>
            <person name="Venkatesh B."/>
            <person name="Fernald R.D."/>
            <person name="Meyer A."/>
            <person name="Ponting C.P."/>
            <person name="Streelman J.T."/>
            <person name="Lindblad-Toh K."/>
            <person name="Seehausen O."/>
            <person name="Di Palma F."/>
        </authorList>
    </citation>
    <scope>NUCLEOTIDE SEQUENCE</scope>
</reference>
<dbReference type="Pfam" id="PF07654">
    <property type="entry name" value="C1-set"/>
    <property type="match status" value="1"/>
</dbReference>
<sequence length="371" mass="42283">MGFPALFREPALSAPNRLFRLFCFHVKKYLFMCLVLAVIWTNDVTQTPTLLLKTGDSAQMYCHHNLRGSYYHMYWFQQLPGESLRLIVHMLPYKAPDFGNFSQEKYSANKIVSESGAFTVKHLEPSDSGVYLCAVTLCSFSEAYFGAGTKLTVLAPNRTVEPPKVKVFKPSTKECQNEKHKKNKKTLLCVASDFYPDHVNVSWQIDGVDVKDGIATDHSAHWNGTHYRITSRLRVLFSQWFKPGKNFTCTVDFFDGEQTVSRVGWVAGIRTGKIIQILQFCADKYLKTTHNAKLSYLVLIIKSSIYGLFVIILVWKLQVGPKRSSSCLCHEQWSLYETYLNTKQSFNSTTCFFLQRNLSETESKCNAGSIC</sequence>
<reference evidence="5" key="2">
    <citation type="submission" date="2025-08" db="UniProtKB">
        <authorList>
            <consortium name="Ensembl"/>
        </authorList>
    </citation>
    <scope>IDENTIFICATION</scope>
</reference>
<accession>A0A3P9CRS8</accession>
<evidence type="ECO:0000259" key="4">
    <source>
        <dbReference type="PROSITE" id="PS50835"/>
    </source>
</evidence>
<dbReference type="InterPro" id="IPR036179">
    <property type="entry name" value="Ig-like_dom_sf"/>
</dbReference>
<dbReference type="Proteomes" id="UP000265160">
    <property type="component" value="LG4"/>
</dbReference>
<dbReference type="InterPro" id="IPR003597">
    <property type="entry name" value="Ig_C1-set"/>
</dbReference>
<dbReference type="Ensembl" id="ENSMZET00005025872.1">
    <property type="protein sequence ID" value="ENSMZEP00005025055.1"/>
    <property type="gene ID" value="ENSMZEG00005018710.1"/>
</dbReference>
<keyword evidence="2" id="KW-0391">Immunity</keyword>
<dbReference type="InterPro" id="IPR013106">
    <property type="entry name" value="Ig_V-set"/>
</dbReference>
<evidence type="ECO:0000256" key="3">
    <source>
        <dbReference type="SAM" id="Phobius"/>
    </source>
</evidence>